<organism evidence="9 10">
    <name type="scientific">Brevundimonas albigilva</name>
    <dbReference type="NCBI Taxonomy" id="1312364"/>
    <lineage>
        <taxon>Bacteria</taxon>
        <taxon>Pseudomonadati</taxon>
        <taxon>Pseudomonadota</taxon>
        <taxon>Alphaproteobacteria</taxon>
        <taxon>Caulobacterales</taxon>
        <taxon>Caulobacteraceae</taxon>
        <taxon>Brevundimonas</taxon>
    </lineage>
</organism>
<evidence type="ECO:0000256" key="4">
    <source>
        <dbReference type="ARBA" id="ARBA00022989"/>
    </source>
</evidence>
<gene>
    <name evidence="9" type="ORF">M8231_07035</name>
</gene>
<keyword evidence="3 7" id="KW-0812">Transmembrane</keyword>
<comment type="similarity">
    <text evidence="6">Belongs to the YccS/YhfK family.</text>
</comment>
<keyword evidence="5 7" id="KW-0472">Membrane</keyword>
<keyword evidence="10" id="KW-1185">Reference proteome</keyword>
<feature type="transmembrane region" description="Helical" evidence="7">
    <location>
        <begin position="86"/>
        <end position="103"/>
    </location>
</feature>
<dbReference type="Proteomes" id="UP001055429">
    <property type="component" value="Chromosome"/>
</dbReference>
<feature type="transmembrane region" description="Helical" evidence="7">
    <location>
        <begin position="137"/>
        <end position="155"/>
    </location>
</feature>
<evidence type="ECO:0000256" key="3">
    <source>
        <dbReference type="ARBA" id="ARBA00022692"/>
    </source>
</evidence>
<proteinExistence type="inferred from homology"/>
<evidence type="ECO:0000256" key="5">
    <source>
        <dbReference type="ARBA" id="ARBA00023136"/>
    </source>
</evidence>
<feature type="domain" description="Integral membrane bound transporter" evidence="8">
    <location>
        <begin position="25"/>
        <end position="149"/>
    </location>
</feature>
<evidence type="ECO:0000256" key="2">
    <source>
        <dbReference type="ARBA" id="ARBA00022475"/>
    </source>
</evidence>
<evidence type="ECO:0000259" key="8">
    <source>
        <dbReference type="Pfam" id="PF13515"/>
    </source>
</evidence>
<reference evidence="9" key="1">
    <citation type="submission" date="2022-05" db="EMBL/GenBank/DDBJ databases">
        <title>Brevundimonas albigilva TT17 genome sequence.</title>
        <authorList>
            <person name="Lee K."/>
            <person name="Son H."/>
        </authorList>
    </citation>
    <scope>NUCLEOTIDE SEQUENCE</scope>
    <source>
        <strain evidence="9">TT17</strain>
    </source>
</reference>
<dbReference type="PANTHER" id="PTHR30509:SF9">
    <property type="entry name" value="MULTIDRUG RESISTANCE PROTEIN MDTO"/>
    <property type="match status" value="1"/>
</dbReference>
<comment type="subcellular location">
    <subcellularLocation>
        <location evidence="1">Cell membrane</location>
        <topology evidence="1">Multi-pass membrane protein</topology>
    </subcellularLocation>
</comment>
<sequence>MRGLSPRRAAEARAALQMAAGAGAALYLATALGLPHPYWSVISAIVVIQASVGGGVLTVARDRAIGTATGAVLGAAVAFIRPEGMAGLAGAIALATAILAFFGAGRPWLKVAPVTAAIVIAGGAGPDGPASLALDRMLEILVGSGVGVVSILLLFPRHARQTFRLQARDAAAEAAALLGLVLDSDPANAAEIARRHTDLKRRLDTLGQAAKNVIDLPGPQRETADRAALVRAFWRVRSDIVILGRGFQTEDAGPRLGPWKTAAERAVARLEALSRGHPGDALGQPDVALALGPAEDAGDIARGAAAIGLAHMFRDLDDLSERFVDLHLA</sequence>
<evidence type="ECO:0000313" key="10">
    <source>
        <dbReference type="Proteomes" id="UP001055429"/>
    </source>
</evidence>
<accession>A0ABY4SP83</accession>
<dbReference type="PANTHER" id="PTHR30509">
    <property type="entry name" value="P-HYDROXYBENZOIC ACID EFFLUX PUMP SUBUNIT-RELATED"/>
    <property type="match status" value="1"/>
</dbReference>
<feature type="transmembrane region" description="Helical" evidence="7">
    <location>
        <begin position="12"/>
        <end position="32"/>
    </location>
</feature>
<evidence type="ECO:0000256" key="7">
    <source>
        <dbReference type="SAM" id="Phobius"/>
    </source>
</evidence>
<name>A0ABY4SP83_9CAUL</name>
<protein>
    <submittedName>
        <fullName evidence="9">FUSC family protein</fullName>
    </submittedName>
</protein>
<evidence type="ECO:0000313" key="9">
    <source>
        <dbReference type="EMBL" id="URI16715.1"/>
    </source>
</evidence>
<keyword evidence="4 7" id="KW-1133">Transmembrane helix</keyword>
<evidence type="ECO:0000256" key="1">
    <source>
        <dbReference type="ARBA" id="ARBA00004651"/>
    </source>
</evidence>
<feature type="transmembrane region" description="Helical" evidence="7">
    <location>
        <begin position="38"/>
        <end position="57"/>
    </location>
</feature>
<keyword evidence="2" id="KW-1003">Cell membrane</keyword>
<dbReference type="RefSeq" id="WP_249750612.1">
    <property type="nucleotide sequence ID" value="NZ_CP097298.1"/>
</dbReference>
<dbReference type="Pfam" id="PF13515">
    <property type="entry name" value="FUSC_2"/>
    <property type="match status" value="1"/>
</dbReference>
<evidence type="ECO:0000256" key="6">
    <source>
        <dbReference type="ARBA" id="ARBA00043993"/>
    </source>
</evidence>
<dbReference type="EMBL" id="CP097649">
    <property type="protein sequence ID" value="URI16715.1"/>
    <property type="molecule type" value="Genomic_DNA"/>
</dbReference>
<dbReference type="InterPro" id="IPR049453">
    <property type="entry name" value="Memb_transporter_dom"/>
</dbReference>